<evidence type="ECO:0000256" key="16">
    <source>
        <dbReference type="SAM" id="MobiDB-lite"/>
    </source>
</evidence>
<dbReference type="Gene3D" id="3.20.20.80">
    <property type="entry name" value="Glycosidases"/>
    <property type="match status" value="1"/>
</dbReference>
<feature type="region of interest" description="Disordered" evidence="16">
    <location>
        <begin position="143"/>
        <end position="164"/>
    </location>
</feature>
<dbReference type="GO" id="GO:0071555">
    <property type="term" value="P:cell wall organization"/>
    <property type="evidence" value="ECO:0007669"/>
    <property type="project" value="UniProtKB-KW"/>
</dbReference>
<feature type="compositionally biased region" description="Polar residues" evidence="16">
    <location>
        <begin position="83"/>
        <end position="95"/>
    </location>
</feature>
<name>A0A166IQZ0_9AGAM</name>
<dbReference type="SUPFAM" id="SSF51445">
    <property type="entry name" value="(Trans)glycosidases"/>
    <property type="match status" value="1"/>
</dbReference>
<dbReference type="STRING" id="1314776.A0A166IQZ0"/>
<feature type="compositionally biased region" description="Low complexity" evidence="16">
    <location>
        <begin position="19"/>
        <end position="30"/>
    </location>
</feature>
<evidence type="ECO:0000256" key="11">
    <source>
        <dbReference type="ARBA" id="ARBA00023316"/>
    </source>
</evidence>
<dbReference type="OrthoDB" id="62120at2759"/>
<proteinExistence type="inferred from homology"/>
<evidence type="ECO:0000256" key="10">
    <source>
        <dbReference type="ARBA" id="ARBA00023295"/>
    </source>
</evidence>
<evidence type="ECO:0000256" key="15">
    <source>
        <dbReference type="ARBA" id="ARBA00041260"/>
    </source>
</evidence>
<sequence length="841" mass="90339">MASNHTFSQSIPYNSLPGSSAAADQMDAASPNPPYVDHHHSAPPSPGALNIDDPPPVPAAPIPRFYGSALRDSGPQPYPRDSYASSIGTSHSPYASSDVDRTYTGSIQALNPTTEDLANYTMSSRGDYQYAGSPLMRESYRDENDSDLFYPPQKNLPDPSPLALSEKNALYSPEKRRPSKKTLIVGAVIGGLLLLILGVLVPVYFVVIRPHNSSTLASSNHSSSSSSTAASGAASPTPIAAIISGGDGSTVTTDDGSTFTYSNKFGGYWVQDPNDPFNNGARAQSWSPALNETFRYGIDKIRGVNLGGWLVTEPFIVPSLYETWVNTSTPAVDEWGLSANMAANNSFADLENHYATFITEQDFAEIAGAGLNFVRIPLAYWAIETRGDEPFLAKTSWTYFLKAIEWARKYGIRINVDLHAVPGSQNGWNHSGKFGSINFLNGVSGYFNAQRTLEYVRVIAEFISQPQYSDVVVMFGILNEPEAPIFGTENLQRWYLEAYNIVRKASGTGQGKGPYVSIHDGFLSPGNWVDVFPNADRMAIDTHPYICFGGQSAAPLSSYAAAPCDDWGSMMNDSLSNFGLSGAGEFSLATNDCGLWVNGVFNGSRYEGTYPANPPPAVGSCDQWNDWTTWNSGTKSALKNFAMSSMDALQNWFFWTWKIGNSTVTGKVESPFWSYQLGLQQGWIPTDPRSAVGTCQKLGHSADQFQPPLQSWQTGGAGAGNIPASVQHAIQWPPTTMSFATDVTLLPSYTPTGVNPTLPGPTFTPTPSATVTATTTVDPGSGWANPQDTQGAYVEITGCTYPDPWGGLLVPIPDAPCAAAGSKRGEAEAALITDAPVLTGR</sequence>
<organism evidence="19 20">
    <name type="scientific">Sistotremastrum suecicum HHB10207 ss-3</name>
    <dbReference type="NCBI Taxonomy" id="1314776"/>
    <lineage>
        <taxon>Eukaryota</taxon>
        <taxon>Fungi</taxon>
        <taxon>Dikarya</taxon>
        <taxon>Basidiomycota</taxon>
        <taxon>Agaricomycotina</taxon>
        <taxon>Agaricomycetes</taxon>
        <taxon>Sistotremastrales</taxon>
        <taxon>Sistotremastraceae</taxon>
        <taxon>Sistotremastrum</taxon>
    </lineage>
</organism>
<evidence type="ECO:0000256" key="6">
    <source>
        <dbReference type="ARBA" id="ARBA00022968"/>
    </source>
</evidence>
<dbReference type="AlphaFoldDB" id="A0A166IQZ0"/>
<keyword evidence="5 19" id="KW-0378">Hydrolase</keyword>
<feature type="transmembrane region" description="Helical" evidence="17">
    <location>
        <begin position="183"/>
        <end position="207"/>
    </location>
</feature>
<dbReference type="EMBL" id="KV428005">
    <property type="protein sequence ID" value="KZT43980.1"/>
    <property type="molecule type" value="Genomic_DNA"/>
</dbReference>
<comment type="function">
    <text evidence="13">Glucosidase involved in the degradation of cellulosic biomass. Active on lichenan.</text>
</comment>
<evidence type="ECO:0000256" key="5">
    <source>
        <dbReference type="ARBA" id="ARBA00022801"/>
    </source>
</evidence>
<evidence type="ECO:0000256" key="3">
    <source>
        <dbReference type="ARBA" id="ARBA00022475"/>
    </source>
</evidence>
<evidence type="ECO:0000256" key="8">
    <source>
        <dbReference type="ARBA" id="ARBA00023136"/>
    </source>
</evidence>
<keyword evidence="10" id="KW-0326">Glycosidase</keyword>
<dbReference type="EC" id="3.2.1.58" evidence="14"/>
<reference evidence="19 20" key="1">
    <citation type="journal article" date="2016" name="Mol. Biol. Evol.">
        <title>Comparative Genomics of Early-Diverging Mushroom-Forming Fungi Provides Insights into the Origins of Lignocellulose Decay Capabilities.</title>
        <authorList>
            <person name="Nagy L.G."/>
            <person name="Riley R."/>
            <person name="Tritt A."/>
            <person name="Adam C."/>
            <person name="Daum C."/>
            <person name="Floudas D."/>
            <person name="Sun H."/>
            <person name="Yadav J.S."/>
            <person name="Pangilinan J."/>
            <person name="Larsson K.H."/>
            <person name="Matsuura K."/>
            <person name="Barry K."/>
            <person name="Labutti K."/>
            <person name="Kuo R."/>
            <person name="Ohm R.A."/>
            <person name="Bhattacharya S.S."/>
            <person name="Shirouzu T."/>
            <person name="Yoshinaga Y."/>
            <person name="Martin F.M."/>
            <person name="Grigoriev I.V."/>
            <person name="Hibbett D.S."/>
        </authorList>
    </citation>
    <scope>NUCLEOTIDE SEQUENCE [LARGE SCALE GENOMIC DNA]</scope>
    <source>
        <strain evidence="19 20">HHB10207 ss-3</strain>
    </source>
</reference>
<comment type="similarity">
    <text evidence="2">Belongs to the glycosyl hydrolase 5 (cellulase A) family.</text>
</comment>
<keyword evidence="6" id="KW-0735">Signal-anchor</keyword>
<evidence type="ECO:0000313" key="19">
    <source>
        <dbReference type="EMBL" id="KZT43980.1"/>
    </source>
</evidence>
<evidence type="ECO:0000256" key="9">
    <source>
        <dbReference type="ARBA" id="ARBA00023180"/>
    </source>
</evidence>
<evidence type="ECO:0000256" key="7">
    <source>
        <dbReference type="ARBA" id="ARBA00022989"/>
    </source>
</evidence>
<evidence type="ECO:0000256" key="14">
    <source>
        <dbReference type="ARBA" id="ARBA00038929"/>
    </source>
</evidence>
<dbReference type="InterPro" id="IPR017853">
    <property type="entry name" value="GH"/>
</dbReference>
<keyword evidence="7 17" id="KW-1133">Transmembrane helix</keyword>
<accession>A0A166IQZ0</accession>
<dbReference type="InterPro" id="IPR001547">
    <property type="entry name" value="Glyco_hydro_5"/>
</dbReference>
<keyword evidence="8 17" id="KW-0472">Membrane</keyword>
<dbReference type="GO" id="GO:0009251">
    <property type="term" value="P:glucan catabolic process"/>
    <property type="evidence" value="ECO:0007669"/>
    <property type="project" value="TreeGrafter"/>
</dbReference>
<keyword evidence="4 17" id="KW-0812">Transmembrane</keyword>
<evidence type="ECO:0000259" key="18">
    <source>
        <dbReference type="Pfam" id="PF00150"/>
    </source>
</evidence>
<dbReference type="Proteomes" id="UP000076798">
    <property type="component" value="Unassembled WGS sequence"/>
</dbReference>
<dbReference type="PANTHER" id="PTHR31297">
    <property type="entry name" value="GLUCAN ENDO-1,6-BETA-GLUCOSIDASE B"/>
    <property type="match status" value="1"/>
</dbReference>
<gene>
    <name evidence="19" type="ORF">SISSUDRAFT_1039237</name>
</gene>
<dbReference type="GO" id="GO:0005886">
    <property type="term" value="C:plasma membrane"/>
    <property type="evidence" value="ECO:0007669"/>
    <property type="project" value="UniProtKB-SubCell"/>
</dbReference>
<dbReference type="GO" id="GO:0004338">
    <property type="term" value="F:glucan exo-1,3-beta-glucosidase activity"/>
    <property type="evidence" value="ECO:0007669"/>
    <property type="project" value="UniProtKB-EC"/>
</dbReference>
<feature type="compositionally biased region" description="Polar residues" evidence="16">
    <location>
        <begin position="1"/>
        <end position="18"/>
    </location>
</feature>
<dbReference type="PANTHER" id="PTHR31297:SF34">
    <property type="entry name" value="GLUCAN 1,3-BETA-GLUCOSIDASE 2"/>
    <property type="match status" value="1"/>
</dbReference>
<protein>
    <recommendedName>
        <fullName evidence="14">glucan 1,3-beta-glucosidase</fullName>
        <ecNumber evidence="14">3.2.1.58</ecNumber>
    </recommendedName>
    <alternativeName>
        <fullName evidence="15">Exo-1,3-beta-glucanase D</fullName>
    </alternativeName>
</protein>
<evidence type="ECO:0000256" key="13">
    <source>
        <dbReference type="ARBA" id="ARBA00037126"/>
    </source>
</evidence>
<dbReference type="FunFam" id="3.20.20.80:FF:000033">
    <property type="entry name" value="Glucan 1,3-beta-glucosidase A"/>
    <property type="match status" value="1"/>
</dbReference>
<evidence type="ECO:0000256" key="4">
    <source>
        <dbReference type="ARBA" id="ARBA00022692"/>
    </source>
</evidence>
<keyword evidence="20" id="KW-1185">Reference proteome</keyword>
<dbReference type="InterPro" id="IPR050386">
    <property type="entry name" value="Glycosyl_hydrolase_5"/>
</dbReference>
<dbReference type="GO" id="GO:0005576">
    <property type="term" value="C:extracellular region"/>
    <property type="evidence" value="ECO:0007669"/>
    <property type="project" value="TreeGrafter"/>
</dbReference>
<evidence type="ECO:0000313" key="20">
    <source>
        <dbReference type="Proteomes" id="UP000076798"/>
    </source>
</evidence>
<feature type="region of interest" description="Disordered" evidence="16">
    <location>
        <begin position="1"/>
        <end position="100"/>
    </location>
</feature>
<keyword evidence="9" id="KW-0325">Glycoprotein</keyword>
<evidence type="ECO:0000256" key="17">
    <source>
        <dbReference type="SAM" id="Phobius"/>
    </source>
</evidence>
<comment type="catalytic activity">
    <reaction evidence="12">
        <text>Successive hydrolysis of beta-D-glucose units from the non-reducing ends of (1-&gt;3)-beta-D-glucans, releasing alpha-glucose.</text>
        <dbReference type="EC" id="3.2.1.58"/>
    </reaction>
</comment>
<keyword evidence="3" id="KW-1003">Cell membrane</keyword>
<dbReference type="GO" id="GO:0009986">
    <property type="term" value="C:cell surface"/>
    <property type="evidence" value="ECO:0007669"/>
    <property type="project" value="TreeGrafter"/>
</dbReference>
<evidence type="ECO:0000256" key="12">
    <source>
        <dbReference type="ARBA" id="ARBA00036824"/>
    </source>
</evidence>
<feature type="domain" description="Glycoside hydrolase family 5" evidence="18">
    <location>
        <begin position="347"/>
        <end position="520"/>
    </location>
</feature>
<comment type="subcellular location">
    <subcellularLocation>
        <location evidence="1">Cell membrane</location>
        <topology evidence="1">Single-pass type II membrane protein</topology>
    </subcellularLocation>
</comment>
<dbReference type="Pfam" id="PF00150">
    <property type="entry name" value="Cellulase"/>
    <property type="match status" value="1"/>
</dbReference>
<keyword evidence="11" id="KW-0961">Cell wall biogenesis/degradation</keyword>
<evidence type="ECO:0000256" key="2">
    <source>
        <dbReference type="ARBA" id="ARBA00005641"/>
    </source>
</evidence>
<evidence type="ECO:0000256" key="1">
    <source>
        <dbReference type="ARBA" id="ARBA00004401"/>
    </source>
</evidence>